<proteinExistence type="predicted"/>
<evidence type="ECO:0000313" key="1">
    <source>
        <dbReference type="EMBL" id="REG97840.1"/>
    </source>
</evidence>
<dbReference type="Proteomes" id="UP000257136">
    <property type="component" value="Unassembled WGS sequence"/>
</dbReference>
<reference evidence="1 2" key="1">
    <citation type="submission" date="2018-08" db="EMBL/GenBank/DDBJ databases">
        <title>Genomic Encyclopedia of Archaeal and Bacterial Type Strains, Phase II (KMG-II): from individual species to whole genera.</title>
        <authorList>
            <person name="Goeker M."/>
        </authorList>
    </citation>
    <scope>NUCLEOTIDE SEQUENCE [LARGE SCALE GENOMIC DNA]</scope>
    <source>
        <strain evidence="1 2">DSM 100880</strain>
    </source>
</reference>
<keyword evidence="2" id="KW-1185">Reference proteome</keyword>
<dbReference type="EMBL" id="QUNI01000008">
    <property type="protein sequence ID" value="REG97840.1"/>
    <property type="molecule type" value="Genomic_DNA"/>
</dbReference>
<sequence>MAISSKKPFETNSTEANSLGALAFLQNTDAYSLLNF</sequence>
<accession>A0A3E0EJE2</accession>
<evidence type="ECO:0000313" key="2">
    <source>
        <dbReference type="Proteomes" id="UP000257136"/>
    </source>
</evidence>
<organism evidence="1 2">
    <name type="scientific">Flavobacterium aquicola</name>
    <dbReference type="NCBI Taxonomy" id="1682742"/>
    <lineage>
        <taxon>Bacteria</taxon>
        <taxon>Pseudomonadati</taxon>
        <taxon>Bacteroidota</taxon>
        <taxon>Flavobacteriia</taxon>
        <taxon>Flavobacteriales</taxon>
        <taxon>Flavobacteriaceae</taxon>
        <taxon>Flavobacterium</taxon>
    </lineage>
</organism>
<protein>
    <submittedName>
        <fullName evidence="1">Uncharacterized protein</fullName>
    </submittedName>
</protein>
<name>A0A3E0EJE2_9FLAO</name>
<gene>
    <name evidence="1" type="ORF">C8P67_1082</name>
</gene>
<comment type="caution">
    <text evidence="1">The sequence shown here is derived from an EMBL/GenBank/DDBJ whole genome shotgun (WGS) entry which is preliminary data.</text>
</comment>
<dbReference type="AlphaFoldDB" id="A0A3E0EJE2"/>